<dbReference type="Gene3D" id="1.10.10.10">
    <property type="entry name" value="Winged helix-like DNA-binding domain superfamily/Winged helix DNA-binding domain"/>
    <property type="match status" value="1"/>
</dbReference>
<protein>
    <submittedName>
        <fullName evidence="5">DNA-binding HxlR family transcriptional regulator</fullName>
    </submittedName>
</protein>
<dbReference type="Proteomes" id="UP000558192">
    <property type="component" value="Unassembled WGS sequence"/>
</dbReference>
<accession>A0A7X6BFN5</accession>
<dbReference type="EMBL" id="JAATJC010000001">
    <property type="protein sequence ID" value="NJC05003.1"/>
    <property type="molecule type" value="Genomic_DNA"/>
</dbReference>
<feature type="domain" description="HTH hxlR-type" evidence="4">
    <location>
        <begin position="51"/>
        <end position="149"/>
    </location>
</feature>
<dbReference type="PANTHER" id="PTHR33204">
    <property type="entry name" value="TRANSCRIPTIONAL REGULATOR, MARR FAMILY"/>
    <property type="match status" value="1"/>
</dbReference>
<name>A0A7X6BFN5_9SPHN</name>
<reference evidence="5 6" key="1">
    <citation type="submission" date="2020-03" db="EMBL/GenBank/DDBJ databases">
        <title>Genomic Encyclopedia of Type Strains, Phase IV (KMG-IV): sequencing the most valuable type-strain genomes for metagenomic binning, comparative biology and taxonomic classification.</title>
        <authorList>
            <person name="Goeker M."/>
        </authorList>
    </citation>
    <scope>NUCLEOTIDE SEQUENCE [LARGE SCALE GENOMIC DNA]</scope>
    <source>
        <strain evidence="5 6">DSM 16846</strain>
    </source>
</reference>
<dbReference type="InterPro" id="IPR002577">
    <property type="entry name" value="HTH_HxlR"/>
</dbReference>
<dbReference type="PANTHER" id="PTHR33204:SF18">
    <property type="entry name" value="TRANSCRIPTIONAL REGULATORY PROTEIN"/>
    <property type="match status" value="1"/>
</dbReference>
<keyword evidence="1" id="KW-0805">Transcription regulation</keyword>
<dbReference type="Gene3D" id="3.30.1050.10">
    <property type="entry name" value="SCP2 sterol-binding domain"/>
    <property type="match status" value="1"/>
</dbReference>
<organism evidence="5 6">
    <name type="scientific">Sphingomonas kaistensis</name>
    <dbReference type="NCBI Taxonomy" id="298708"/>
    <lineage>
        <taxon>Bacteria</taxon>
        <taxon>Pseudomonadati</taxon>
        <taxon>Pseudomonadota</taxon>
        <taxon>Alphaproteobacteria</taxon>
        <taxon>Sphingomonadales</taxon>
        <taxon>Sphingomonadaceae</taxon>
        <taxon>Sphingomonas</taxon>
    </lineage>
</organism>
<dbReference type="PROSITE" id="PS51118">
    <property type="entry name" value="HTH_HXLR"/>
    <property type="match status" value="1"/>
</dbReference>
<evidence type="ECO:0000313" key="6">
    <source>
        <dbReference type="Proteomes" id="UP000558192"/>
    </source>
</evidence>
<evidence type="ECO:0000259" key="4">
    <source>
        <dbReference type="PROSITE" id="PS51118"/>
    </source>
</evidence>
<dbReference type="RefSeq" id="WP_245197850.1">
    <property type="nucleotide sequence ID" value="NZ_JAATJC010000001.1"/>
</dbReference>
<gene>
    <name evidence="5" type="ORF">GGQ97_000796</name>
</gene>
<dbReference type="GO" id="GO:0003677">
    <property type="term" value="F:DNA binding"/>
    <property type="evidence" value="ECO:0007669"/>
    <property type="project" value="UniProtKB-KW"/>
</dbReference>
<dbReference type="InterPro" id="IPR036390">
    <property type="entry name" value="WH_DNA-bd_sf"/>
</dbReference>
<evidence type="ECO:0000256" key="1">
    <source>
        <dbReference type="ARBA" id="ARBA00023015"/>
    </source>
</evidence>
<dbReference type="SUPFAM" id="SSF46785">
    <property type="entry name" value="Winged helix' DNA-binding domain"/>
    <property type="match status" value="1"/>
</dbReference>
<keyword evidence="2 5" id="KW-0238">DNA-binding</keyword>
<comment type="caution">
    <text evidence="5">The sequence shown here is derived from an EMBL/GenBank/DDBJ whole genome shotgun (WGS) entry which is preliminary data.</text>
</comment>
<evidence type="ECO:0000313" key="5">
    <source>
        <dbReference type="EMBL" id="NJC05003.1"/>
    </source>
</evidence>
<sequence length="256" mass="27893">MMKIIRAMFPSSRRLAIIEECSRKYYLATVALEKLTDKRPSEPRRGYGDACGTAHGLELVGDRWALLVMRELLLGPRRFSDLKRDLPGISANVLKQRLDELEGRGLLRKIRLPPPAARDAYQATDWGLEIEPVLQTLGRFAARSPGHDPTLPLSPVSLMTSFRTMIDVAKAKGFDARIGVQNGEDSFVVTVRDRGLTVARSPAGPVDATIAGTPERIAATVYGGAPADGLAIGGDEALARRFLTLFTLPPKVEHPG</sequence>
<dbReference type="AlphaFoldDB" id="A0A7X6BFN5"/>
<evidence type="ECO:0000256" key="3">
    <source>
        <dbReference type="ARBA" id="ARBA00023163"/>
    </source>
</evidence>
<dbReference type="InterPro" id="IPR036388">
    <property type="entry name" value="WH-like_DNA-bd_sf"/>
</dbReference>
<keyword evidence="3" id="KW-0804">Transcription</keyword>
<dbReference type="Pfam" id="PF01638">
    <property type="entry name" value="HxlR"/>
    <property type="match status" value="1"/>
</dbReference>
<keyword evidence="6" id="KW-1185">Reference proteome</keyword>
<evidence type="ECO:0000256" key="2">
    <source>
        <dbReference type="ARBA" id="ARBA00023125"/>
    </source>
</evidence>
<dbReference type="InterPro" id="IPR036527">
    <property type="entry name" value="SCP2_sterol-bd_dom_sf"/>
</dbReference>
<proteinExistence type="predicted"/>